<dbReference type="InterPro" id="IPR016723">
    <property type="entry name" value="Tscrpt_reg_ArsR_prd"/>
</dbReference>
<feature type="domain" description="HTH arsR-type" evidence="1">
    <location>
        <begin position="176"/>
        <end position="217"/>
    </location>
</feature>
<dbReference type="Gene3D" id="1.10.10.10">
    <property type="entry name" value="Winged helix-like DNA-binding domain superfamily/Winged helix DNA-binding domain"/>
    <property type="match status" value="1"/>
</dbReference>
<dbReference type="AlphaFoldDB" id="A0A2A2H2N4"/>
<gene>
    <name evidence="2" type="ORF">ASJ80_00950</name>
</gene>
<evidence type="ECO:0000313" key="3">
    <source>
        <dbReference type="Proteomes" id="UP000217784"/>
    </source>
</evidence>
<comment type="caution">
    <text evidence="2">The sequence shown here is derived from an EMBL/GenBank/DDBJ whole genome shotgun (WGS) entry which is preliminary data.</text>
</comment>
<dbReference type="InterPro" id="IPR036390">
    <property type="entry name" value="WH_DNA-bd_sf"/>
</dbReference>
<evidence type="ECO:0000259" key="1">
    <source>
        <dbReference type="Pfam" id="PF01022"/>
    </source>
</evidence>
<reference evidence="2 3" key="1">
    <citation type="journal article" date="2017" name="BMC Genomics">
        <title>Genomic analysis of methanogenic archaea reveals a shift towards energy conservation.</title>
        <authorList>
            <person name="Gilmore S.P."/>
            <person name="Henske J.K."/>
            <person name="Sexton J.A."/>
            <person name="Solomon K.V."/>
            <person name="Seppala S."/>
            <person name="Yoo J.I."/>
            <person name="Huyett L.M."/>
            <person name="Pressman A."/>
            <person name="Cogan J.Z."/>
            <person name="Kivenson V."/>
            <person name="Peng X."/>
            <person name="Tan Y."/>
            <person name="Valentine D.L."/>
            <person name="O'Malley M.A."/>
        </authorList>
    </citation>
    <scope>NUCLEOTIDE SEQUENCE [LARGE SCALE GENOMIC DNA]</scope>
    <source>
        <strain evidence="2 3">M.o.H.</strain>
    </source>
</reference>
<proteinExistence type="predicted"/>
<evidence type="ECO:0000313" key="2">
    <source>
        <dbReference type="EMBL" id="PAV03553.1"/>
    </source>
</evidence>
<dbReference type="SUPFAM" id="SSF46785">
    <property type="entry name" value="Winged helix' DNA-binding domain"/>
    <property type="match status" value="1"/>
</dbReference>
<sequence length="250" mass="28675">MLNEAEIYNREMTEIKAKLATMHKDIKNLMENTNQQYLDLVLANSKKDVLNAIMGYVTHDIEKGLEKGMVNKCDMRDKCKQIFTDLLYDNTSLMADDDVHEDSINQNRVKLSKIRAGASYAKCDTCFLEVDDLFEKQVNLMRSLRIYSSDNEKKQCISSICEESIVKDVLEPLSNKQRLQILKSMANETKTFSSLSELTGLRGGNLLFHLQKLLDNDMILQRHERGDYMLTEKGYKLLVMLSEIGTVLGQ</sequence>
<dbReference type="OrthoDB" id="114909at2157"/>
<keyword evidence="3" id="KW-1185">Reference proteome</keyword>
<name>A0A2A2H2N4_METBR</name>
<dbReference type="PIRSF" id="PIRSF018357">
    <property type="entry name" value="Trans_reg_ArsR_prd"/>
    <property type="match status" value="1"/>
</dbReference>
<organism evidence="2 3">
    <name type="scientific">Methanobacterium bryantii</name>
    <dbReference type="NCBI Taxonomy" id="2161"/>
    <lineage>
        <taxon>Archaea</taxon>
        <taxon>Methanobacteriati</taxon>
        <taxon>Methanobacteriota</taxon>
        <taxon>Methanomada group</taxon>
        <taxon>Methanobacteria</taxon>
        <taxon>Methanobacteriales</taxon>
        <taxon>Methanobacteriaceae</taxon>
        <taxon>Methanobacterium</taxon>
    </lineage>
</organism>
<dbReference type="InterPro" id="IPR001845">
    <property type="entry name" value="HTH_ArsR_DNA-bd_dom"/>
</dbReference>
<dbReference type="InterPro" id="IPR036388">
    <property type="entry name" value="WH-like_DNA-bd_sf"/>
</dbReference>
<accession>A0A2A2H2N4</accession>
<protein>
    <submittedName>
        <fullName evidence="2">ArsR family transcriptional regulator</fullName>
    </submittedName>
</protein>
<dbReference type="Pfam" id="PF01022">
    <property type="entry name" value="HTH_5"/>
    <property type="match status" value="1"/>
</dbReference>
<dbReference type="EMBL" id="LMVM01000038">
    <property type="protein sequence ID" value="PAV03553.1"/>
    <property type="molecule type" value="Genomic_DNA"/>
</dbReference>
<dbReference type="CDD" id="cd00090">
    <property type="entry name" value="HTH_ARSR"/>
    <property type="match status" value="1"/>
</dbReference>
<dbReference type="InterPro" id="IPR011991">
    <property type="entry name" value="ArsR-like_HTH"/>
</dbReference>
<dbReference type="Proteomes" id="UP000217784">
    <property type="component" value="Unassembled WGS sequence"/>
</dbReference>